<evidence type="ECO:0000313" key="2">
    <source>
        <dbReference type="EMBL" id="KAF6753357.1"/>
    </source>
</evidence>
<keyword evidence="3" id="KW-1185">Reference proteome</keyword>
<evidence type="ECO:0000256" key="1">
    <source>
        <dbReference type="SAM" id="MobiDB-lite"/>
    </source>
</evidence>
<protein>
    <submittedName>
        <fullName evidence="2">Uncharacterized protein</fullName>
    </submittedName>
</protein>
<sequence length="208" mass="23573">MPPVRSDDPPQAPTAPRRTQRYKILGFNTPAEREAYRRDSLAIPTELDRWLARVAKAQDRPAVDDIKDFPTFGINDFIEATIRVVETQESGVATVAAAKWSLELCLLVLPESGAMFPIGPSPWIILGMYKGYKTSLDAPEWVVKSDEYDGSAFYQPRARMLEMIRTQLDSELVPHNPSRNDILRWSFMASSVHNARVRTIVDKCDEYS</sequence>
<evidence type="ECO:0000313" key="3">
    <source>
        <dbReference type="Proteomes" id="UP000521943"/>
    </source>
</evidence>
<proteinExistence type="predicted"/>
<dbReference type="EMBL" id="JACGCI010000039">
    <property type="protein sequence ID" value="KAF6753357.1"/>
    <property type="molecule type" value="Genomic_DNA"/>
</dbReference>
<gene>
    <name evidence="2" type="ORF">DFP72DRAFT_1069348</name>
</gene>
<name>A0A8H6HW26_9AGAR</name>
<organism evidence="2 3">
    <name type="scientific">Ephemerocybe angulata</name>
    <dbReference type="NCBI Taxonomy" id="980116"/>
    <lineage>
        <taxon>Eukaryota</taxon>
        <taxon>Fungi</taxon>
        <taxon>Dikarya</taxon>
        <taxon>Basidiomycota</taxon>
        <taxon>Agaricomycotina</taxon>
        <taxon>Agaricomycetes</taxon>
        <taxon>Agaricomycetidae</taxon>
        <taxon>Agaricales</taxon>
        <taxon>Agaricineae</taxon>
        <taxon>Psathyrellaceae</taxon>
        <taxon>Ephemerocybe</taxon>
    </lineage>
</organism>
<reference evidence="2 3" key="1">
    <citation type="submission" date="2020-07" db="EMBL/GenBank/DDBJ databases">
        <title>Comparative genomics of pyrophilous fungi reveals a link between fire events and developmental genes.</title>
        <authorList>
            <consortium name="DOE Joint Genome Institute"/>
            <person name="Steindorff A.S."/>
            <person name="Carver A."/>
            <person name="Calhoun S."/>
            <person name="Stillman K."/>
            <person name="Liu H."/>
            <person name="Lipzen A."/>
            <person name="Pangilinan J."/>
            <person name="Labutti K."/>
            <person name="Bruns T.D."/>
            <person name="Grigoriev I.V."/>
        </authorList>
    </citation>
    <scope>NUCLEOTIDE SEQUENCE [LARGE SCALE GENOMIC DNA]</scope>
    <source>
        <strain evidence="2 3">CBS 144469</strain>
    </source>
</reference>
<feature type="region of interest" description="Disordered" evidence="1">
    <location>
        <begin position="1"/>
        <end position="21"/>
    </location>
</feature>
<dbReference type="OrthoDB" id="10570709at2759"/>
<dbReference type="AlphaFoldDB" id="A0A8H6HW26"/>
<comment type="caution">
    <text evidence="2">The sequence shown here is derived from an EMBL/GenBank/DDBJ whole genome shotgun (WGS) entry which is preliminary data.</text>
</comment>
<dbReference type="Proteomes" id="UP000521943">
    <property type="component" value="Unassembled WGS sequence"/>
</dbReference>
<accession>A0A8H6HW26</accession>